<dbReference type="SMART" id="SM00304">
    <property type="entry name" value="HAMP"/>
    <property type="match status" value="1"/>
</dbReference>
<dbReference type="Pfam" id="PF00672">
    <property type="entry name" value="HAMP"/>
    <property type="match status" value="1"/>
</dbReference>
<dbReference type="PROSITE" id="PS51257">
    <property type="entry name" value="PROKAR_LIPOPROTEIN"/>
    <property type="match status" value="1"/>
</dbReference>
<dbReference type="GO" id="GO:0046983">
    <property type="term" value="F:protein dimerization activity"/>
    <property type="evidence" value="ECO:0007669"/>
    <property type="project" value="InterPro"/>
</dbReference>
<dbReference type="EMBL" id="LNTY01000025">
    <property type="protein sequence ID" value="KXF82335.1"/>
    <property type="molecule type" value="Genomic_DNA"/>
</dbReference>
<dbReference type="InterPro" id="IPR011712">
    <property type="entry name" value="Sig_transdc_His_kin_sub3_dim/P"/>
</dbReference>
<dbReference type="Gene3D" id="3.30.565.10">
    <property type="entry name" value="Histidine kinase-like ATPase, C-terminal domain"/>
    <property type="match status" value="1"/>
</dbReference>
<dbReference type="InterPro" id="IPR050482">
    <property type="entry name" value="Sensor_HK_TwoCompSys"/>
</dbReference>
<dbReference type="SUPFAM" id="SSF55874">
    <property type="entry name" value="ATPase domain of HSP90 chaperone/DNA topoisomerase II/histidine kinase"/>
    <property type="match status" value="1"/>
</dbReference>
<dbReference type="GO" id="GO:0016020">
    <property type="term" value="C:membrane"/>
    <property type="evidence" value="ECO:0007669"/>
    <property type="project" value="UniProtKB-SubCell"/>
</dbReference>
<feature type="transmembrane region" description="Helical" evidence="6">
    <location>
        <begin position="7"/>
        <end position="31"/>
    </location>
</feature>
<keyword evidence="6" id="KW-0472">Membrane</keyword>
<evidence type="ECO:0000256" key="6">
    <source>
        <dbReference type="SAM" id="Phobius"/>
    </source>
</evidence>
<name>A0A135IA51_9GAMM</name>
<keyword evidence="4" id="KW-0418">Kinase</keyword>
<comment type="caution">
    <text evidence="8">The sequence shown here is derived from an EMBL/GenBank/DDBJ whole genome shotgun (WGS) entry which is preliminary data.</text>
</comment>
<dbReference type="PROSITE" id="PS50885">
    <property type="entry name" value="HAMP"/>
    <property type="match status" value="1"/>
</dbReference>
<keyword evidence="9" id="KW-1185">Reference proteome</keyword>
<comment type="subcellular location">
    <subcellularLocation>
        <location evidence="1">Membrane</location>
    </subcellularLocation>
</comment>
<keyword evidence="3" id="KW-0808">Transferase</keyword>
<dbReference type="Pfam" id="PF07730">
    <property type="entry name" value="HisKA_3"/>
    <property type="match status" value="1"/>
</dbReference>
<evidence type="ECO:0000256" key="5">
    <source>
        <dbReference type="ARBA" id="ARBA00023012"/>
    </source>
</evidence>
<evidence type="ECO:0000256" key="4">
    <source>
        <dbReference type="ARBA" id="ARBA00022777"/>
    </source>
</evidence>
<dbReference type="PANTHER" id="PTHR24421">
    <property type="entry name" value="NITRATE/NITRITE SENSOR PROTEIN NARX-RELATED"/>
    <property type="match status" value="1"/>
</dbReference>
<proteinExistence type="predicted"/>
<dbReference type="Proteomes" id="UP000070529">
    <property type="component" value="Unassembled WGS sequence"/>
</dbReference>
<dbReference type="Gene3D" id="6.10.340.10">
    <property type="match status" value="1"/>
</dbReference>
<dbReference type="InterPro" id="IPR036890">
    <property type="entry name" value="HATPase_C_sf"/>
</dbReference>
<dbReference type="GO" id="GO:0000155">
    <property type="term" value="F:phosphorelay sensor kinase activity"/>
    <property type="evidence" value="ECO:0007669"/>
    <property type="project" value="InterPro"/>
</dbReference>
<dbReference type="SUPFAM" id="SSF158472">
    <property type="entry name" value="HAMP domain-like"/>
    <property type="match status" value="1"/>
</dbReference>
<keyword evidence="6" id="KW-1133">Transmembrane helix</keyword>
<dbReference type="AlphaFoldDB" id="A0A135IA51"/>
<sequence length="453" mass="50881">MVHRFSITSLVMMLVTAILVVSCVIFCLLVISNARESVEEEMESTYALIQQLILKQEDDHPAVNPQIYASELASALSAVRHIHVRFDVPQRGFPPSTHSAPKHNGRDSDVPAWFIYLLSPDESEASPPIVLQTIHPVGQLTIFPDPLDEVEEIWEESLPIVLAMFGMCIALWLGIYTALRWSLSPLKQLTTSLAKLEAGELDTRLQQDKVTMELGQLVVAFNQLASHLENARSANQILCKRLLDVQEELCRSVASELHDEMAPYLFRIQVELLQLKSAGEAYSDEVIAAQIANLQQLTSQLQQRVRNTLKLLRPKELDDLPFDQAIENLVEIWRSRYPNTHWDICVDVGDAPLDETVKVTLYRVTQECLTNTVRHAKATEVHTRISQFNTTNSAGISLAFTNDGCKSNKINKGFGLLGMQERITALGGKLTYTLLPECEQFELHAVLPIHLKN</sequence>
<reference evidence="8 9" key="1">
    <citation type="submission" date="2015-11" db="EMBL/GenBank/DDBJ databases">
        <title>Genomic Taxonomy of the Vibrionaceae.</title>
        <authorList>
            <person name="Gomez-Gil B."/>
            <person name="Enciso-Ibarra J."/>
        </authorList>
    </citation>
    <scope>NUCLEOTIDE SEQUENCE [LARGE SCALE GENOMIC DNA]</scope>
    <source>
        <strain evidence="8 9">CAIM 912</strain>
    </source>
</reference>
<evidence type="ECO:0000259" key="7">
    <source>
        <dbReference type="PROSITE" id="PS50885"/>
    </source>
</evidence>
<dbReference type="CDD" id="cd06225">
    <property type="entry name" value="HAMP"/>
    <property type="match status" value="1"/>
</dbReference>
<dbReference type="CDD" id="cd16917">
    <property type="entry name" value="HATPase_UhpB-NarQ-NarX-like"/>
    <property type="match status" value="1"/>
</dbReference>
<evidence type="ECO:0000256" key="1">
    <source>
        <dbReference type="ARBA" id="ARBA00004370"/>
    </source>
</evidence>
<organism evidence="8 9">
    <name type="scientific">Enterovibrio coralii</name>
    <dbReference type="NCBI Taxonomy" id="294935"/>
    <lineage>
        <taxon>Bacteria</taxon>
        <taxon>Pseudomonadati</taxon>
        <taxon>Pseudomonadota</taxon>
        <taxon>Gammaproteobacteria</taxon>
        <taxon>Vibrionales</taxon>
        <taxon>Vibrionaceae</taxon>
        <taxon>Enterovibrio</taxon>
    </lineage>
</organism>
<dbReference type="STRING" id="294935.ATN88_09250"/>
<feature type="domain" description="HAMP" evidence="7">
    <location>
        <begin position="180"/>
        <end position="233"/>
    </location>
</feature>
<protein>
    <recommendedName>
        <fullName evidence="7">HAMP domain-containing protein</fullName>
    </recommendedName>
</protein>
<feature type="transmembrane region" description="Helical" evidence="6">
    <location>
        <begin position="158"/>
        <end position="179"/>
    </location>
</feature>
<evidence type="ECO:0000256" key="3">
    <source>
        <dbReference type="ARBA" id="ARBA00022679"/>
    </source>
</evidence>
<keyword evidence="6" id="KW-0812">Transmembrane</keyword>
<dbReference type="PANTHER" id="PTHR24421:SF58">
    <property type="entry name" value="SIGNAL TRANSDUCTION HISTIDINE-PROTEIN KINASE_PHOSPHATASE UHPB"/>
    <property type="match status" value="1"/>
</dbReference>
<evidence type="ECO:0000313" key="8">
    <source>
        <dbReference type="EMBL" id="KXF82335.1"/>
    </source>
</evidence>
<gene>
    <name evidence="8" type="ORF">ATN88_09250</name>
</gene>
<keyword evidence="2" id="KW-0597">Phosphoprotein</keyword>
<dbReference type="OrthoDB" id="9797605at2"/>
<keyword evidence="5" id="KW-0902">Two-component regulatory system</keyword>
<accession>A0A135IA51</accession>
<evidence type="ECO:0000313" key="9">
    <source>
        <dbReference type="Proteomes" id="UP000070529"/>
    </source>
</evidence>
<evidence type="ECO:0000256" key="2">
    <source>
        <dbReference type="ARBA" id="ARBA00022553"/>
    </source>
</evidence>
<dbReference type="RefSeq" id="WP_067413671.1">
    <property type="nucleotide sequence ID" value="NZ_LNTY01000025.1"/>
</dbReference>
<dbReference type="InterPro" id="IPR003660">
    <property type="entry name" value="HAMP_dom"/>
</dbReference>